<evidence type="ECO:0000313" key="2">
    <source>
        <dbReference type="EnsemblMetazoa" id="AFAF008843-PA"/>
    </source>
</evidence>
<dbReference type="Proteomes" id="UP000075886">
    <property type="component" value="Unassembled WGS sequence"/>
</dbReference>
<dbReference type="EnsemblMetazoa" id="AFAF008843-RA">
    <property type="protein sequence ID" value="AFAF008843-PA"/>
    <property type="gene ID" value="AFAF008843"/>
</dbReference>
<keyword evidence="1" id="KW-0812">Transmembrane</keyword>
<evidence type="ECO:0000256" key="1">
    <source>
        <dbReference type="SAM" id="Phobius"/>
    </source>
</evidence>
<dbReference type="AlphaFoldDB" id="A0A182QF09"/>
<organism evidence="2 3">
    <name type="scientific">Anopheles farauti</name>
    <dbReference type="NCBI Taxonomy" id="69004"/>
    <lineage>
        <taxon>Eukaryota</taxon>
        <taxon>Metazoa</taxon>
        <taxon>Ecdysozoa</taxon>
        <taxon>Arthropoda</taxon>
        <taxon>Hexapoda</taxon>
        <taxon>Insecta</taxon>
        <taxon>Pterygota</taxon>
        <taxon>Neoptera</taxon>
        <taxon>Endopterygota</taxon>
        <taxon>Diptera</taxon>
        <taxon>Nematocera</taxon>
        <taxon>Culicoidea</taxon>
        <taxon>Culicidae</taxon>
        <taxon>Anophelinae</taxon>
        <taxon>Anopheles</taxon>
    </lineage>
</organism>
<reference evidence="3" key="1">
    <citation type="submission" date="2014-01" db="EMBL/GenBank/DDBJ databases">
        <title>The Genome Sequence of Anopheles farauti FAR1 (V2).</title>
        <authorList>
            <consortium name="The Broad Institute Genomics Platform"/>
            <person name="Neafsey D.E."/>
            <person name="Besansky N."/>
            <person name="Howell P."/>
            <person name="Walton C."/>
            <person name="Young S.K."/>
            <person name="Zeng Q."/>
            <person name="Gargeya S."/>
            <person name="Fitzgerald M."/>
            <person name="Haas B."/>
            <person name="Abouelleil A."/>
            <person name="Allen A.W."/>
            <person name="Alvarado L."/>
            <person name="Arachchi H.M."/>
            <person name="Berlin A.M."/>
            <person name="Chapman S.B."/>
            <person name="Gainer-Dewar J."/>
            <person name="Goldberg J."/>
            <person name="Griggs A."/>
            <person name="Gujja S."/>
            <person name="Hansen M."/>
            <person name="Howarth C."/>
            <person name="Imamovic A."/>
            <person name="Ireland A."/>
            <person name="Larimer J."/>
            <person name="McCowan C."/>
            <person name="Murphy C."/>
            <person name="Pearson M."/>
            <person name="Poon T.W."/>
            <person name="Priest M."/>
            <person name="Roberts A."/>
            <person name="Saif S."/>
            <person name="Shea T."/>
            <person name="Sisk P."/>
            <person name="Sykes S."/>
            <person name="Wortman J."/>
            <person name="Nusbaum C."/>
            <person name="Birren B."/>
        </authorList>
    </citation>
    <scope>NUCLEOTIDE SEQUENCE [LARGE SCALE GENOMIC DNA]</scope>
    <source>
        <strain evidence="3">FAR1</strain>
    </source>
</reference>
<reference evidence="2" key="2">
    <citation type="submission" date="2020-05" db="UniProtKB">
        <authorList>
            <consortium name="EnsemblMetazoa"/>
        </authorList>
    </citation>
    <scope>IDENTIFICATION</scope>
    <source>
        <strain evidence="2">FAR1</strain>
    </source>
</reference>
<protein>
    <submittedName>
        <fullName evidence="2">Uncharacterized protein</fullName>
    </submittedName>
</protein>
<dbReference type="EMBL" id="AXCN02000396">
    <property type="status" value="NOT_ANNOTATED_CDS"/>
    <property type="molecule type" value="Genomic_DNA"/>
</dbReference>
<evidence type="ECO:0000313" key="3">
    <source>
        <dbReference type="Proteomes" id="UP000075886"/>
    </source>
</evidence>
<accession>A0A182QF09</accession>
<feature type="transmembrane region" description="Helical" evidence="1">
    <location>
        <begin position="70"/>
        <end position="89"/>
    </location>
</feature>
<dbReference type="VEuPathDB" id="VectorBase:AFAF008843"/>
<name>A0A182QF09_9DIPT</name>
<keyword evidence="3" id="KW-1185">Reference proteome</keyword>
<proteinExistence type="predicted"/>
<keyword evidence="1" id="KW-0472">Membrane</keyword>
<sequence>METFAEAWVAASTGEQDLAPGRAASFPGASCATIGMRFVIPFSSSAFSPPTHTSARKAIVERKARKSLSLLLLLLSPVPVVLVVMLVHLKAQPQHSDSANPSRSHYLVRHLRDAQQFGPVAQGNARNGWKINFLRSTEDDTTTPSALAGRIPTVPSHSIKQGINFDL</sequence>
<keyword evidence="1" id="KW-1133">Transmembrane helix</keyword>